<dbReference type="AlphaFoldDB" id="A0A2N3VCX8"/>
<dbReference type="RefSeq" id="WP_062992643.1">
    <property type="nucleotide sequence ID" value="NZ_PJMW01000002.1"/>
</dbReference>
<name>A0A2N3VCX8_9NOCA</name>
<accession>A0A2N3VCX8</accession>
<comment type="caution">
    <text evidence="1">The sequence shown here is derived from an EMBL/GenBank/DDBJ whole genome shotgun (WGS) entry which is preliminary data.</text>
</comment>
<evidence type="ECO:0000313" key="1">
    <source>
        <dbReference type="EMBL" id="PKV79484.1"/>
    </source>
</evidence>
<protein>
    <submittedName>
        <fullName evidence="1">Uncharacterized protein</fullName>
    </submittedName>
</protein>
<dbReference type="OrthoDB" id="2352283at2"/>
<proteinExistence type="predicted"/>
<dbReference type="EMBL" id="PJMW01000002">
    <property type="protein sequence ID" value="PKV79484.1"/>
    <property type="molecule type" value="Genomic_DNA"/>
</dbReference>
<dbReference type="Proteomes" id="UP000233766">
    <property type="component" value="Unassembled WGS sequence"/>
</dbReference>
<evidence type="ECO:0000313" key="2">
    <source>
        <dbReference type="Proteomes" id="UP000233766"/>
    </source>
</evidence>
<reference evidence="1 2" key="1">
    <citation type="submission" date="2017-12" db="EMBL/GenBank/DDBJ databases">
        <title>Sequencing the genomes of 1000 Actinobacteria strains.</title>
        <authorList>
            <person name="Klenk H.-P."/>
        </authorList>
    </citation>
    <scope>NUCLEOTIDE SEQUENCE [LARGE SCALE GENOMIC DNA]</scope>
    <source>
        <strain evidence="1 2">DSM 44489</strain>
    </source>
</reference>
<sequence>MARQCEGSGCAGLRPRWINGIDAITEHQPAAEMARTHPAEYETLTRQPGFIAYRLAKPATSDGGIDDDA</sequence>
<gene>
    <name evidence="1" type="ORF">ATK86_3878</name>
</gene>
<keyword evidence="2" id="KW-1185">Reference proteome</keyword>
<organism evidence="1 2">
    <name type="scientific">Nocardia fluminea</name>
    <dbReference type="NCBI Taxonomy" id="134984"/>
    <lineage>
        <taxon>Bacteria</taxon>
        <taxon>Bacillati</taxon>
        <taxon>Actinomycetota</taxon>
        <taxon>Actinomycetes</taxon>
        <taxon>Mycobacteriales</taxon>
        <taxon>Nocardiaceae</taxon>
        <taxon>Nocardia</taxon>
    </lineage>
</organism>